<name>A0A9J6PVJ1_9GAMM</name>
<keyword evidence="4" id="KW-0418">Kinase</keyword>
<keyword evidence="2" id="KW-0963">Cytoplasm</keyword>
<protein>
    <recommendedName>
        <fullName evidence="8">Hydroxylysine kinase</fullName>
        <ecNumber evidence="7">2.7.1.81</ecNumber>
    </recommendedName>
</protein>
<evidence type="ECO:0000313" key="11">
    <source>
        <dbReference type="Proteomes" id="UP001064262"/>
    </source>
</evidence>
<proteinExistence type="predicted"/>
<sequence>MTAATTPDRGAAMGAELTTSAAIVQAAEAEAIARRVYGLDGRAEWLWGEKDSNYRLTLQQGSEYLLKILSPAEDPAVSAMHSAALQHVAQVDNGIPVQRVIATLEGDANHLITDESGQQRSVRLVTFLPGIAQRRAPPSAAQRYNVGVMLARLQNALQSFHHPAAHHRITWDMSHASAMRELLPSFGDAASRHSLECAIERFEQQVLPVMATLPVQVIHNDFNVENILTDAEQPEQISGIIDFGDMVHAPVLFDVAIAASYQIGPGENALSDICDFLAGYASLRTLSATEIGLLYPAIVMRMVMRLTITQWRATLFPEHHARLTRHNQLVGNQLAQLEAIAPQAILARFTAACTGAN</sequence>
<dbReference type="GO" id="GO:0047992">
    <property type="term" value="F:hydroxylysine kinase activity"/>
    <property type="evidence" value="ECO:0007669"/>
    <property type="project" value="UniProtKB-EC"/>
</dbReference>
<evidence type="ECO:0000256" key="4">
    <source>
        <dbReference type="ARBA" id="ARBA00022777"/>
    </source>
</evidence>
<dbReference type="InterPro" id="IPR002575">
    <property type="entry name" value="Aminoglycoside_PTrfase"/>
</dbReference>
<dbReference type="InterPro" id="IPR050249">
    <property type="entry name" value="Pseudomonas-type_ThrB"/>
</dbReference>
<evidence type="ECO:0000256" key="5">
    <source>
        <dbReference type="ARBA" id="ARBA00036820"/>
    </source>
</evidence>
<gene>
    <name evidence="10" type="ORF">N5923_19660</name>
</gene>
<dbReference type="RefSeq" id="WP_267144686.1">
    <property type="nucleotide sequence ID" value="NZ_JAODIL010000082.1"/>
</dbReference>
<keyword evidence="11" id="KW-1185">Reference proteome</keyword>
<evidence type="ECO:0000256" key="2">
    <source>
        <dbReference type="ARBA" id="ARBA00022490"/>
    </source>
</evidence>
<accession>A0A9J6PVJ1</accession>
<evidence type="ECO:0000313" key="10">
    <source>
        <dbReference type="EMBL" id="MCU5779709.1"/>
    </source>
</evidence>
<reference evidence="10" key="1">
    <citation type="submission" date="2022-09" db="EMBL/GenBank/DDBJ databases">
        <title>Winslowiella arboricola sp. nov., isolated from bleeding cankers on broadleaf hosts.</title>
        <authorList>
            <person name="Brady C."/>
            <person name="Kaur S."/>
            <person name="Crampton B."/>
            <person name="Maddock D."/>
            <person name="Arnold D."/>
            <person name="Denman S."/>
        </authorList>
    </citation>
    <scope>NUCLEOTIDE SEQUENCE</scope>
    <source>
        <strain evidence="10">BAC 15a-03b</strain>
    </source>
</reference>
<keyword evidence="3" id="KW-0808">Transferase</keyword>
<comment type="caution">
    <text evidence="10">The sequence shown here is derived from an EMBL/GenBank/DDBJ whole genome shotgun (WGS) entry which is preliminary data.</text>
</comment>
<dbReference type="SUPFAM" id="SSF56112">
    <property type="entry name" value="Protein kinase-like (PK-like)"/>
    <property type="match status" value="1"/>
</dbReference>
<comment type="function">
    <text evidence="6">Catalyzes the GTP-dependent phosphorylation of 5-hydroxy-L-lysine.</text>
</comment>
<dbReference type="AlphaFoldDB" id="A0A9J6PVJ1"/>
<feature type="domain" description="Aminoglycoside phosphotransferase" evidence="9">
    <location>
        <begin position="48"/>
        <end position="284"/>
    </location>
</feature>
<organism evidence="10 11">
    <name type="scientific">Winslowiella arboricola</name>
    <dbReference type="NCBI Taxonomy" id="2978220"/>
    <lineage>
        <taxon>Bacteria</taxon>
        <taxon>Pseudomonadati</taxon>
        <taxon>Pseudomonadota</taxon>
        <taxon>Gammaproteobacteria</taxon>
        <taxon>Enterobacterales</taxon>
        <taxon>Erwiniaceae</taxon>
        <taxon>Winslowiella</taxon>
    </lineage>
</organism>
<dbReference type="GO" id="GO:0005737">
    <property type="term" value="C:cytoplasm"/>
    <property type="evidence" value="ECO:0007669"/>
    <property type="project" value="UniProtKB-SubCell"/>
</dbReference>
<dbReference type="Proteomes" id="UP001064262">
    <property type="component" value="Unassembled WGS sequence"/>
</dbReference>
<evidence type="ECO:0000259" key="9">
    <source>
        <dbReference type="Pfam" id="PF01636"/>
    </source>
</evidence>
<dbReference type="EMBL" id="JAODIM010000043">
    <property type="protein sequence ID" value="MCU5779709.1"/>
    <property type="molecule type" value="Genomic_DNA"/>
</dbReference>
<evidence type="ECO:0000256" key="6">
    <source>
        <dbReference type="ARBA" id="ARBA00037368"/>
    </source>
</evidence>
<dbReference type="Gene3D" id="3.90.1200.10">
    <property type="match status" value="1"/>
</dbReference>
<evidence type="ECO:0000256" key="7">
    <source>
        <dbReference type="ARBA" id="ARBA00038873"/>
    </source>
</evidence>
<evidence type="ECO:0000256" key="1">
    <source>
        <dbReference type="ARBA" id="ARBA00004496"/>
    </source>
</evidence>
<comment type="catalytic activity">
    <reaction evidence="5">
        <text>(5R)-5-hydroxy-L-lysine + GTP = (5R)-5-phosphooxy-L-lysine + GDP + H(+)</text>
        <dbReference type="Rhea" id="RHEA:19049"/>
        <dbReference type="ChEBI" id="CHEBI:15378"/>
        <dbReference type="ChEBI" id="CHEBI:37565"/>
        <dbReference type="ChEBI" id="CHEBI:57882"/>
        <dbReference type="ChEBI" id="CHEBI:58189"/>
        <dbReference type="ChEBI" id="CHEBI:58357"/>
        <dbReference type="EC" id="2.7.1.81"/>
    </reaction>
</comment>
<evidence type="ECO:0000256" key="3">
    <source>
        <dbReference type="ARBA" id="ARBA00022679"/>
    </source>
</evidence>
<dbReference type="PANTHER" id="PTHR21064">
    <property type="entry name" value="AMINOGLYCOSIDE PHOSPHOTRANSFERASE DOMAIN-CONTAINING PROTEIN-RELATED"/>
    <property type="match status" value="1"/>
</dbReference>
<comment type="subcellular location">
    <subcellularLocation>
        <location evidence="1">Cytoplasm</location>
    </subcellularLocation>
</comment>
<dbReference type="EC" id="2.7.1.81" evidence="7"/>
<evidence type="ECO:0000256" key="8">
    <source>
        <dbReference type="ARBA" id="ARBA00040505"/>
    </source>
</evidence>
<dbReference type="Pfam" id="PF01636">
    <property type="entry name" value="APH"/>
    <property type="match status" value="1"/>
</dbReference>
<dbReference type="InterPro" id="IPR011009">
    <property type="entry name" value="Kinase-like_dom_sf"/>
</dbReference>
<dbReference type="PANTHER" id="PTHR21064:SF1">
    <property type="entry name" value="HYDROXYLYSINE KINASE"/>
    <property type="match status" value="1"/>
</dbReference>